<dbReference type="InterPro" id="IPR006059">
    <property type="entry name" value="SBP"/>
</dbReference>
<dbReference type="OrthoDB" id="9812255at2"/>
<dbReference type="PANTHER" id="PTHR30222:SF17">
    <property type="entry name" value="SPERMIDINE_PUTRESCINE-BINDING PERIPLASMIC PROTEIN"/>
    <property type="match status" value="1"/>
</dbReference>
<evidence type="ECO:0000313" key="3">
    <source>
        <dbReference type="Proteomes" id="UP000270342"/>
    </source>
</evidence>
<dbReference type="InterPro" id="IPR019546">
    <property type="entry name" value="TAT_signal_bac_arc"/>
</dbReference>
<keyword evidence="1" id="KW-0732">Signal</keyword>
<dbReference type="NCBIfam" id="TIGR01409">
    <property type="entry name" value="TAT_signal_seq"/>
    <property type="match status" value="1"/>
</dbReference>
<name>A0A494XHP6_9BURK</name>
<evidence type="ECO:0000313" key="2">
    <source>
        <dbReference type="EMBL" id="RKP47689.1"/>
    </source>
</evidence>
<dbReference type="InterPro" id="IPR006311">
    <property type="entry name" value="TAT_signal"/>
</dbReference>
<dbReference type="PANTHER" id="PTHR30222">
    <property type="entry name" value="SPERMIDINE/PUTRESCINE-BINDING PERIPLASMIC PROTEIN"/>
    <property type="match status" value="1"/>
</dbReference>
<evidence type="ECO:0000256" key="1">
    <source>
        <dbReference type="ARBA" id="ARBA00022729"/>
    </source>
</evidence>
<accession>A0A494XHP6</accession>
<dbReference type="EMBL" id="RBZU01000012">
    <property type="protein sequence ID" value="RKP47689.1"/>
    <property type="molecule type" value="Genomic_DNA"/>
</dbReference>
<dbReference type="RefSeq" id="WP_121089456.1">
    <property type="nucleotide sequence ID" value="NZ_RBZU01000012.1"/>
</dbReference>
<dbReference type="SUPFAM" id="SSF53850">
    <property type="entry name" value="Periplasmic binding protein-like II"/>
    <property type="match status" value="1"/>
</dbReference>
<dbReference type="Pfam" id="PF13416">
    <property type="entry name" value="SBP_bac_8"/>
    <property type="match status" value="1"/>
</dbReference>
<protein>
    <submittedName>
        <fullName evidence="2">Extracellular solute-binding protein</fullName>
    </submittedName>
</protein>
<comment type="caution">
    <text evidence="2">The sequence shown here is derived from an EMBL/GenBank/DDBJ whole genome shotgun (WGS) entry which is preliminary data.</text>
</comment>
<reference evidence="2 3" key="1">
    <citation type="submission" date="2018-10" db="EMBL/GenBank/DDBJ databases">
        <title>Robbsia sp. DHC34, isolated from soil.</title>
        <authorList>
            <person name="Gao Z.-H."/>
            <person name="Qiu L.-H."/>
        </authorList>
    </citation>
    <scope>NUCLEOTIDE SEQUENCE [LARGE SCALE GENOMIC DNA]</scope>
    <source>
        <strain evidence="2 3">DHC34</strain>
    </source>
</reference>
<organism evidence="2 3">
    <name type="scientific">Pararobbsia silviterrae</name>
    <dbReference type="NCBI Taxonomy" id="1792498"/>
    <lineage>
        <taxon>Bacteria</taxon>
        <taxon>Pseudomonadati</taxon>
        <taxon>Pseudomonadota</taxon>
        <taxon>Betaproteobacteria</taxon>
        <taxon>Burkholderiales</taxon>
        <taxon>Burkholderiaceae</taxon>
        <taxon>Pararobbsia</taxon>
    </lineage>
</organism>
<gene>
    <name evidence="2" type="ORF">D7S86_22230</name>
</gene>
<sequence length="443" mass="49366">MKDEAQKQENVTPPVDTSRRNVLKVAAAAAGVALAGKPIDGFPQIWKQDFKDITLRHIGVSYAVQREIGEQASKDLGFKIQMQNLDTSAAITRFVTQPQSVDIPDMEGWQVKVAMARGILQGIDSNRISKFNDILPLFKTGVYEGRKISRQGISPYEVMYTDSASATKIVDGQQRYLTFLPQVFNADSIGYRTDKIDHVVTEWKDLIDPQYRGKAAILDIPNIGIMDAAQALESRGDLVYGNKGNMTRAEIDTTINALIKLKKEGHFRATWSTFEQSVELMASGEVTIQSMWSPAVTAVLAKGIPCTYAPVAIKPNGKEGYRGWCNGMGLMKHLSGKRLEAAYEYLNWYYSGWQGAYVARHGYYSPVPTSAQSQMTPNEYDYWYLGKPAAETINDSFGTPIAKPGTVRDGGSLAQRFSNIACWNTVMDENQYMIQRWNEFKAA</sequence>
<proteinExistence type="predicted"/>
<dbReference type="PROSITE" id="PS51318">
    <property type="entry name" value="TAT"/>
    <property type="match status" value="1"/>
</dbReference>
<dbReference type="AlphaFoldDB" id="A0A494XHP6"/>
<dbReference type="Gene3D" id="3.40.190.10">
    <property type="entry name" value="Periplasmic binding protein-like II"/>
    <property type="match status" value="2"/>
</dbReference>
<dbReference type="Proteomes" id="UP000270342">
    <property type="component" value="Unassembled WGS sequence"/>
</dbReference>
<keyword evidence="3" id="KW-1185">Reference proteome</keyword>